<dbReference type="RefSeq" id="WP_077833238.1">
    <property type="nucleotide sequence ID" value="NZ_CP096983.1"/>
</dbReference>
<dbReference type="InterPro" id="IPR003593">
    <property type="entry name" value="AAA+_ATPase"/>
</dbReference>
<dbReference type="STRING" id="84029.CROST_27350"/>
<reference evidence="5 6" key="1">
    <citation type="submission" date="2022-04" db="EMBL/GenBank/DDBJ databases">
        <title>Genome sequence of C. roseum typestrain.</title>
        <authorList>
            <person name="Poehlein A."/>
            <person name="Schoch T."/>
            <person name="Duerre P."/>
            <person name="Daniel R."/>
        </authorList>
    </citation>
    <scope>NUCLEOTIDE SEQUENCE [LARGE SCALE GENOMIC DNA]</scope>
    <source>
        <strain evidence="5 6">DSM 7320</strain>
    </source>
</reference>
<comment type="similarity">
    <text evidence="1">Belongs to the ABC transporter superfamily.</text>
</comment>
<keyword evidence="2" id="KW-0813">Transport</keyword>
<gene>
    <name evidence="5" type="primary">btuD_2</name>
    <name evidence="5" type="ORF">CROST_003350</name>
</gene>
<evidence type="ECO:0000256" key="3">
    <source>
        <dbReference type="ARBA" id="ARBA00022741"/>
    </source>
</evidence>
<keyword evidence="4 5" id="KW-0067">ATP-binding</keyword>
<evidence type="ECO:0000313" key="5">
    <source>
        <dbReference type="EMBL" id="URZ09652.1"/>
    </source>
</evidence>
<dbReference type="Proteomes" id="UP000190951">
    <property type="component" value="Chromosome"/>
</dbReference>
<evidence type="ECO:0000256" key="4">
    <source>
        <dbReference type="ARBA" id="ARBA00022840"/>
    </source>
</evidence>
<dbReference type="PANTHER" id="PTHR43335">
    <property type="entry name" value="ABC TRANSPORTER, ATP-BINDING PROTEIN"/>
    <property type="match status" value="1"/>
</dbReference>
<dbReference type="SUPFAM" id="SSF52540">
    <property type="entry name" value="P-loop containing nucleoside triphosphate hydrolases"/>
    <property type="match status" value="1"/>
</dbReference>
<name>A0A1S8L3M3_9CLOT</name>
<dbReference type="Pfam" id="PF00005">
    <property type="entry name" value="ABC_tran"/>
    <property type="match status" value="1"/>
</dbReference>
<dbReference type="InterPro" id="IPR027417">
    <property type="entry name" value="P-loop_NTPase"/>
</dbReference>
<evidence type="ECO:0000256" key="1">
    <source>
        <dbReference type="ARBA" id="ARBA00005417"/>
    </source>
</evidence>
<keyword evidence="3" id="KW-0547">Nucleotide-binding</keyword>
<dbReference type="KEGG" id="crw:CROST_003350"/>
<dbReference type="SMART" id="SM00382">
    <property type="entry name" value="AAA"/>
    <property type="match status" value="1"/>
</dbReference>
<dbReference type="AlphaFoldDB" id="A0A1S8L3M3"/>
<dbReference type="EMBL" id="CP096983">
    <property type="protein sequence ID" value="URZ09652.1"/>
    <property type="molecule type" value="Genomic_DNA"/>
</dbReference>
<evidence type="ECO:0000313" key="6">
    <source>
        <dbReference type="Proteomes" id="UP000190951"/>
    </source>
</evidence>
<dbReference type="GO" id="GO:0005524">
    <property type="term" value="F:ATP binding"/>
    <property type="evidence" value="ECO:0007669"/>
    <property type="project" value="UniProtKB-KW"/>
</dbReference>
<proteinExistence type="inferred from homology"/>
<evidence type="ECO:0000256" key="2">
    <source>
        <dbReference type="ARBA" id="ARBA00022448"/>
    </source>
</evidence>
<dbReference type="Gene3D" id="3.40.50.300">
    <property type="entry name" value="P-loop containing nucleotide triphosphate hydrolases"/>
    <property type="match status" value="1"/>
</dbReference>
<dbReference type="PROSITE" id="PS50893">
    <property type="entry name" value="ABC_TRANSPORTER_2"/>
    <property type="match status" value="1"/>
</dbReference>
<keyword evidence="6" id="KW-1185">Reference proteome</keyword>
<protein>
    <submittedName>
        <fullName evidence="5">Vitamin B12 import ATP-binding protein BtuD</fullName>
    </submittedName>
</protein>
<accession>A0A1S8L3M3</accession>
<organism evidence="5 6">
    <name type="scientific">Clostridium felsineum</name>
    <dbReference type="NCBI Taxonomy" id="36839"/>
    <lineage>
        <taxon>Bacteria</taxon>
        <taxon>Bacillati</taxon>
        <taxon>Bacillota</taxon>
        <taxon>Clostridia</taxon>
        <taxon>Eubacteriales</taxon>
        <taxon>Clostridiaceae</taxon>
        <taxon>Clostridium</taxon>
    </lineage>
</organism>
<dbReference type="InterPro" id="IPR003439">
    <property type="entry name" value="ABC_transporter-like_ATP-bd"/>
</dbReference>
<dbReference type="InterPro" id="IPR017871">
    <property type="entry name" value="ABC_transporter-like_CS"/>
</dbReference>
<dbReference type="PROSITE" id="PS00211">
    <property type="entry name" value="ABC_TRANSPORTER_1"/>
    <property type="match status" value="1"/>
</dbReference>
<dbReference type="GO" id="GO:0016887">
    <property type="term" value="F:ATP hydrolysis activity"/>
    <property type="evidence" value="ECO:0007669"/>
    <property type="project" value="InterPro"/>
</dbReference>
<sequence length="311" mass="34874">MGVVLEVKDVKKHIGKREIIKGISFSVNEGQIFGFLGPNGAGKTTTIRMLVGLIKPNAGTIKIMGHDIQKEKEKALRNVGCIVENPDMYGFLTGRENLIQYAKMYGNIKKERIDEVAELIGLKDRINDKVKKYSLGMKQRLGLGQALLVKPKLLILDEPTNGLDPVGIMDFRRIVRLMAEENKSAVFISSHILAEIQQVCDTVAFTAGGEIKSVESTRENEGKGSKERFSIVTANIDLATETLSALPFIYDIKNEKDRILVDIEHGTSPKIVSELMKKNVEVIEFYKEHKTLEDRFMQIVEKEEKDVAINK</sequence>
<dbReference type="PANTHER" id="PTHR43335:SF4">
    <property type="entry name" value="ABC TRANSPORTER, ATP-BINDING PROTEIN"/>
    <property type="match status" value="1"/>
</dbReference>